<evidence type="ECO:0000313" key="2">
    <source>
        <dbReference type="Proteomes" id="UP000503505"/>
    </source>
</evidence>
<protein>
    <submittedName>
        <fullName evidence="1">Uncharacterized protein</fullName>
    </submittedName>
</protein>
<proteinExistence type="predicted"/>
<name>A0AAE6WVM7_9GAMM</name>
<gene>
    <name evidence="1" type="ORF">FSC10_05725</name>
</gene>
<accession>A0AAE6WVM7</accession>
<reference evidence="1 2" key="1">
    <citation type="submission" date="2019-09" db="EMBL/GenBank/DDBJ databases">
        <title>Non-baumannii Acinetobacter spp. carrying blaNDM-1 isolated in China.</title>
        <authorList>
            <person name="Cui C."/>
            <person name="Chen C."/>
            <person name="Sun J."/>
            <person name="Liu Y."/>
        </authorList>
    </citation>
    <scope>NUCLEOTIDE SEQUENCE [LARGE SCALE GENOMIC DNA]</scope>
    <source>
        <strain evidence="1 2">HZE23-1</strain>
    </source>
</reference>
<organism evidence="1 2">
    <name type="scientific">Acinetobacter schindleri</name>
    <dbReference type="NCBI Taxonomy" id="108981"/>
    <lineage>
        <taxon>Bacteria</taxon>
        <taxon>Pseudomonadati</taxon>
        <taxon>Pseudomonadota</taxon>
        <taxon>Gammaproteobacteria</taxon>
        <taxon>Moraxellales</taxon>
        <taxon>Moraxellaceae</taxon>
        <taxon>Acinetobacter</taxon>
    </lineage>
</organism>
<sequence length="83" mass="9330">MFEPKQIIEGKIFIHQRWGEALQYLRLTLFSPSLLATQPNHETPTLAGFKSGPASENEKTQSAKSYLLFRSSNRSSGSIFLIS</sequence>
<evidence type="ECO:0000313" key="1">
    <source>
        <dbReference type="EMBL" id="QIC66887.1"/>
    </source>
</evidence>
<dbReference type="RefSeq" id="WP_163171150.1">
    <property type="nucleotide sequence ID" value="NZ_CP044463.1"/>
</dbReference>
<dbReference type="AlphaFoldDB" id="A0AAE6WVM7"/>
<dbReference type="Proteomes" id="UP000503505">
    <property type="component" value="Chromosome"/>
</dbReference>
<dbReference type="EMBL" id="CP044463">
    <property type="protein sequence ID" value="QIC66887.1"/>
    <property type="molecule type" value="Genomic_DNA"/>
</dbReference>